<dbReference type="Gene3D" id="1.20.870.10">
    <property type="entry name" value="Son of sevenless (SoS) protein Chain: S domain 1"/>
    <property type="match status" value="1"/>
</dbReference>
<organism evidence="1 2">
    <name type="scientific">Lynx pardinus</name>
    <name type="common">Iberian lynx</name>
    <name type="synonym">Felis pardina</name>
    <dbReference type="NCBI Taxonomy" id="191816"/>
    <lineage>
        <taxon>Eukaryota</taxon>
        <taxon>Metazoa</taxon>
        <taxon>Chordata</taxon>
        <taxon>Craniata</taxon>
        <taxon>Vertebrata</taxon>
        <taxon>Euteleostomi</taxon>
        <taxon>Mammalia</taxon>
        <taxon>Eutheria</taxon>
        <taxon>Laurasiatheria</taxon>
        <taxon>Carnivora</taxon>
        <taxon>Feliformia</taxon>
        <taxon>Felidae</taxon>
        <taxon>Felinae</taxon>
        <taxon>Lynx</taxon>
    </lineage>
</organism>
<feature type="non-terminal residue" evidence="1">
    <location>
        <position position="1"/>
    </location>
</feature>
<proteinExistence type="predicted"/>
<sequence length="84" mass="9957">YGCFFPETEEDDGPREQEKMAISSILGTWLDHYPEDFFQPPDFISLHMLWAYIGVHMPGSELQRRDRLLYSSRRNHEPNEPESL</sequence>
<dbReference type="Proteomes" id="UP000386466">
    <property type="component" value="Unassembled WGS sequence"/>
</dbReference>
<name>A0A485MJC2_LYNPA</name>
<dbReference type="SUPFAM" id="SSF48366">
    <property type="entry name" value="Ras GEF"/>
    <property type="match status" value="1"/>
</dbReference>
<dbReference type="AlphaFoldDB" id="A0A485MJC2"/>
<keyword evidence="2" id="KW-1185">Reference proteome</keyword>
<dbReference type="InterPro" id="IPR023578">
    <property type="entry name" value="Ras_GEF_dom_sf"/>
</dbReference>
<accession>A0A485MJC2</accession>
<dbReference type="PANTHER" id="PTHR46793:SF3">
    <property type="entry name" value="RIKEN CDNA 4930596D02 GENE"/>
    <property type="match status" value="1"/>
</dbReference>
<gene>
    <name evidence="1" type="ORF">LYPA_23C012344</name>
</gene>
<evidence type="ECO:0000313" key="2">
    <source>
        <dbReference type="Proteomes" id="UP000386466"/>
    </source>
</evidence>
<protein>
    <submittedName>
        <fullName evidence="1">Ral guanine nucleotide dissociation stimulator</fullName>
    </submittedName>
</protein>
<dbReference type="PANTHER" id="PTHR46793">
    <property type="entry name" value="1700018F24RIK PROTEIN-RELATED-RELATED"/>
    <property type="match status" value="1"/>
</dbReference>
<feature type="non-terminal residue" evidence="1">
    <location>
        <position position="84"/>
    </location>
</feature>
<evidence type="ECO:0000313" key="1">
    <source>
        <dbReference type="EMBL" id="VFV21010.1"/>
    </source>
</evidence>
<reference evidence="1 2" key="1">
    <citation type="submission" date="2019-01" db="EMBL/GenBank/DDBJ databases">
        <authorList>
            <person name="Alioto T."/>
            <person name="Alioto T."/>
        </authorList>
    </citation>
    <scope>NUCLEOTIDE SEQUENCE [LARGE SCALE GENOMIC DNA]</scope>
</reference>
<dbReference type="EMBL" id="CAAGRJ010003194">
    <property type="protein sequence ID" value="VFV21010.1"/>
    <property type="molecule type" value="Genomic_DNA"/>
</dbReference>